<dbReference type="RefSeq" id="WP_106661023.1">
    <property type="nucleotide sequence ID" value="NZ_PJEO01000056.1"/>
</dbReference>
<evidence type="ECO:0000256" key="1">
    <source>
        <dbReference type="ARBA" id="ARBA00001946"/>
    </source>
</evidence>
<evidence type="ECO:0000259" key="9">
    <source>
        <dbReference type="Pfam" id="PF00425"/>
    </source>
</evidence>
<keyword evidence="12" id="KW-1185">Reference proteome</keyword>
<evidence type="ECO:0000256" key="2">
    <source>
        <dbReference type="ARBA" id="ARBA00011575"/>
    </source>
</evidence>
<gene>
    <name evidence="11" type="ORF">CSW08_16495</name>
</gene>
<proteinExistence type="predicted"/>
<dbReference type="GO" id="GO:0046872">
    <property type="term" value="F:metal ion binding"/>
    <property type="evidence" value="ECO:0007669"/>
    <property type="project" value="UniProtKB-KW"/>
</dbReference>
<evidence type="ECO:0000313" key="11">
    <source>
        <dbReference type="EMBL" id="PKQ43606.1"/>
    </source>
</evidence>
<keyword evidence="4" id="KW-0479">Metal-binding</keyword>
<dbReference type="InterPro" id="IPR019999">
    <property type="entry name" value="Anth_synth_I-like"/>
</dbReference>
<evidence type="ECO:0000256" key="8">
    <source>
        <dbReference type="ARBA" id="ARBA00047683"/>
    </source>
</evidence>
<dbReference type="Pfam" id="PF04715">
    <property type="entry name" value="Anth_synt_I_N"/>
    <property type="match status" value="1"/>
</dbReference>
<dbReference type="Gene3D" id="3.60.120.10">
    <property type="entry name" value="Anthranilate synthase"/>
    <property type="match status" value="1"/>
</dbReference>
<dbReference type="InterPro" id="IPR005801">
    <property type="entry name" value="ADC_synthase"/>
</dbReference>
<comment type="subunit">
    <text evidence="2">Heterotetramer consisting of two non-identical subunits: a beta subunit (TrpG) and a large alpha subunit (TrpE).</text>
</comment>
<dbReference type="PANTHER" id="PTHR11236">
    <property type="entry name" value="AMINOBENZOATE/ANTHRANILATE SYNTHASE"/>
    <property type="match status" value="1"/>
</dbReference>
<dbReference type="AlphaFoldDB" id="A0A2N3HF60"/>
<dbReference type="PANTHER" id="PTHR11236:SF48">
    <property type="entry name" value="ISOCHORISMATE SYNTHASE MENF"/>
    <property type="match status" value="1"/>
</dbReference>
<name>A0A2N3HF60_9FLAO</name>
<evidence type="ECO:0000256" key="7">
    <source>
        <dbReference type="ARBA" id="ARBA00025634"/>
    </source>
</evidence>
<dbReference type="Proteomes" id="UP000233435">
    <property type="component" value="Unassembled WGS sequence"/>
</dbReference>
<dbReference type="InterPro" id="IPR015890">
    <property type="entry name" value="Chorismate_C"/>
</dbReference>
<keyword evidence="5" id="KW-0460">Magnesium</keyword>
<evidence type="ECO:0000256" key="4">
    <source>
        <dbReference type="ARBA" id="ARBA00022723"/>
    </source>
</evidence>
<protein>
    <recommendedName>
        <fullName evidence="3">Anthranilate synthase component 1</fullName>
    </recommendedName>
</protein>
<dbReference type="PRINTS" id="PR00095">
    <property type="entry name" value="ANTSNTHASEI"/>
</dbReference>
<evidence type="ECO:0000256" key="6">
    <source>
        <dbReference type="ARBA" id="ARBA00023239"/>
    </source>
</evidence>
<evidence type="ECO:0000256" key="5">
    <source>
        <dbReference type="ARBA" id="ARBA00022842"/>
    </source>
</evidence>
<feature type="domain" description="Chorismate-utilising enzyme C-terminal" evidence="9">
    <location>
        <begin position="202"/>
        <end position="453"/>
    </location>
</feature>
<evidence type="ECO:0000313" key="12">
    <source>
        <dbReference type="Proteomes" id="UP000233435"/>
    </source>
</evidence>
<dbReference type="GO" id="GO:0004049">
    <property type="term" value="F:anthranilate synthase activity"/>
    <property type="evidence" value="ECO:0007669"/>
    <property type="project" value="UniProtKB-EC"/>
</dbReference>
<dbReference type="EMBL" id="PJEO01000056">
    <property type="protein sequence ID" value="PKQ43606.1"/>
    <property type="molecule type" value="Genomic_DNA"/>
</dbReference>
<keyword evidence="6" id="KW-0456">Lyase</keyword>
<comment type="catalytic activity">
    <reaction evidence="8">
        <text>chorismate + L-glutamine = anthranilate + pyruvate + L-glutamate + H(+)</text>
        <dbReference type="Rhea" id="RHEA:21732"/>
        <dbReference type="ChEBI" id="CHEBI:15361"/>
        <dbReference type="ChEBI" id="CHEBI:15378"/>
        <dbReference type="ChEBI" id="CHEBI:16567"/>
        <dbReference type="ChEBI" id="CHEBI:29748"/>
        <dbReference type="ChEBI" id="CHEBI:29985"/>
        <dbReference type="ChEBI" id="CHEBI:58359"/>
        <dbReference type="EC" id="4.1.3.27"/>
    </reaction>
</comment>
<organism evidence="11 12">
    <name type="scientific">Confluentibacter flavum</name>
    <dbReference type="NCBI Taxonomy" id="1909700"/>
    <lineage>
        <taxon>Bacteria</taxon>
        <taxon>Pseudomonadati</taxon>
        <taxon>Bacteroidota</taxon>
        <taxon>Flavobacteriia</taxon>
        <taxon>Flavobacteriales</taxon>
        <taxon>Flavobacteriaceae</taxon>
        <taxon>Confluentibacter</taxon>
    </lineage>
</organism>
<sequence length="467" mass="53011">MMTFNLHTHHKKILTDTITPVTVYYKIRDKYPNSILLESGDYHASQKNFSYICFNPIASIKVENEVITQTFPDGSTTSTKIDGTINLANEIHHFTKRFETDTEESFKFINNGIFGYTAYDAVRYFEDVAISKKENSINIPDVYYAVYQNIIAINHFKNEAYIFAHCFNGENNIHEIDELINIQNFPSYKFSPSGDITSNLTDDEYKTHVELAKKHCARGDVFQLVLSKSFTQEFKGDEFNVYRALRSINPSPYLFYFDYGNFKIFGSSPEAQLIVSDGKAEIHPIAGTFKRTGDDVKDAELAEALKKDSKENAEHVMLVDLARNDLSRHGSNVTVDTYREVQFFSHVIHLVSKVTGQKHTETPTMQVVADTFPAGTLSGAPKHRAMQLIEQYEKTSRGFYGGAIGFMDFNGNFNHAIMIRTFLSKDHKLHWRAGAGLVSKSNPEDELQEVYNKLGALTKAIKLAEDI</sequence>
<reference evidence="11 12" key="1">
    <citation type="submission" date="2017-12" db="EMBL/GenBank/DDBJ databases">
        <title>Confluentibacter flavum sp. nov., isolated from the saline lake.</title>
        <authorList>
            <person name="Yu L."/>
        </authorList>
    </citation>
    <scope>NUCLEOTIDE SEQUENCE [LARGE SCALE GENOMIC DNA]</scope>
    <source>
        <strain evidence="11 12">3B</strain>
    </source>
</reference>
<accession>A0A2N3HF60</accession>
<dbReference type="OrthoDB" id="9803598at2"/>
<dbReference type="GO" id="GO:0000162">
    <property type="term" value="P:L-tryptophan biosynthetic process"/>
    <property type="evidence" value="ECO:0007669"/>
    <property type="project" value="TreeGrafter"/>
</dbReference>
<comment type="function">
    <text evidence="7">Part of a heterotetrameric complex that catalyzes the two-step biosynthesis of anthranilate, an intermediate in the biosynthesis of L-tryptophan. In the first step, the glutamine-binding beta subunit (TrpG) of anthranilate synthase (AS) provides the glutamine amidotransferase activity which generates ammonia as a substrate that, along with chorismate, is used in the second step, catalyzed by the large alpha subunit of AS (TrpE) to produce anthranilate. In the absence of TrpG, TrpE can synthesize anthranilate directly from chorismate and high concentrations of ammonia.</text>
</comment>
<comment type="cofactor">
    <cofactor evidence="1">
        <name>Mg(2+)</name>
        <dbReference type="ChEBI" id="CHEBI:18420"/>
    </cofactor>
</comment>
<evidence type="ECO:0000259" key="10">
    <source>
        <dbReference type="Pfam" id="PF04715"/>
    </source>
</evidence>
<evidence type="ECO:0000256" key="3">
    <source>
        <dbReference type="ARBA" id="ARBA00020653"/>
    </source>
</evidence>
<comment type="caution">
    <text evidence="11">The sequence shown here is derived from an EMBL/GenBank/DDBJ whole genome shotgun (WGS) entry which is preliminary data.</text>
</comment>
<dbReference type="InterPro" id="IPR006805">
    <property type="entry name" value="Anth_synth_I_N"/>
</dbReference>
<dbReference type="SUPFAM" id="SSF56322">
    <property type="entry name" value="ADC synthase"/>
    <property type="match status" value="1"/>
</dbReference>
<dbReference type="Pfam" id="PF00425">
    <property type="entry name" value="Chorismate_bind"/>
    <property type="match status" value="1"/>
</dbReference>
<feature type="domain" description="Anthranilate synthase component I N-terminal" evidence="10">
    <location>
        <begin position="16"/>
        <end position="162"/>
    </location>
</feature>